<proteinExistence type="predicted"/>
<protein>
    <submittedName>
        <fullName evidence="2 3">Uncharacterized protein</fullName>
    </submittedName>
</protein>
<dbReference type="AlphaFoldDB" id="A0A084VE41"/>
<dbReference type="EMBL" id="KE524773">
    <property type="protein sequence ID" value="KFB36235.1"/>
    <property type="molecule type" value="Genomic_DNA"/>
</dbReference>
<dbReference type="EMBL" id="ATLV01012233">
    <property type="status" value="NOT_ANNOTATED_CDS"/>
    <property type="molecule type" value="Genomic_DNA"/>
</dbReference>
<gene>
    <name evidence="2" type="ORF">ZHAS_00003348</name>
</gene>
<name>A0A084VE41_ANOSI</name>
<evidence type="ECO:0000256" key="1">
    <source>
        <dbReference type="SAM" id="MobiDB-lite"/>
    </source>
</evidence>
<reference evidence="3" key="2">
    <citation type="submission" date="2020-05" db="UniProtKB">
        <authorList>
            <consortium name="EnsemblMetazoa"/>
        </authorList>
    </citation>
    <scope>IDENTIFICATION</scope>
</reference>
<feature type="region of interest" description="Disordered" evidence="1">
    <location>
        <begin position="1"/>
        <end position="58"/>
    </location>
</feature>
<sequence>MGAGARGHNYLHNHPGPAKPTQKGVPPVSGKKSGKASHGPSEQREGKSEQKKNTPPTLMMAGFGLVAMLDGPGTRMITHYRRWWIGRAVLLCKESDTTRLWSAQDRTCNMVCSLQQEPTLRALWDP</sequence>
<evidence type="ECO:0000313" key="2">
    <source>
        <dbReference type="EMBL" id="KFB36235.1"/>
    </source>
</evidence>
<keyword evidence="4" id="KW-1185">Reference proteome</keyword>
<dbReference type="VEuPathDB" id="VectorBase:ASIC003348"/>
<evidence type="ECO:0000313" key="4">
    <source>
        <dbReference type="Proteomes" id="UP000030765"/>
    </source>
</evidence>
<organism evidence="2">
    <name type="scientific">Anopheles sinensis</name>
    <name type="common">Mosquito</name>
    <dbReference type="NCBI Taxonomy" id="74873"/>
    <lineage>
        <taxon>Eukaryota</taxon>
        <taxon>Metazoa</taxon>
        <taxon>Ecdysozoa</taxon>
        <taxon>Arthropoda</taxon>
        <taxon>Hexapoda</taxon>
        <taxon>Insecta</taxon>
        <taxon>Pterygota</taxon>
        <taxon>Neoptera</taxon>
        <taxon>Endopterygota</taxon>
        <taxon>Diptera</taxon>
        <taxon>Nematocera</taxon>
        <taxon>Culicoidea</taxon>
        <taxon>Culicidae</taxon>
        <taxon>Anophelinae</taxon>
        <taxon>Anopheles</taxon>
    </lineage>
</organism>
<dbReference type="EnsemblMetazoa" id="ASIC003348-RA">
    <property type="protein sequence ID" value="ASIC003348-PA"/>
    <property type="gene ID" value="ASIC003348"/>
</dbReference>
<dbReference type="Proteomes" id="UP000030765">
    <property type="component" value="Unassembled WGS sequence"/>
</dbReference>
<feature type="compositionally biased region" description="Basic and acidic residues" evidence="1">
    <location>
        <begin position="41"/>
        <end position="52"/>
    </location>
</feature>
<accession>A0A084VE41</accession>
<evidence type="ECO:0000313" key="3">
    <source>
        <dbReference type="EnsemblMetazoa" id="ASIC003348-PA"/>
    </source>
</evidence>
<reference evidence="2 4" key="1">
    <citation type="journal article" date="2014" name="BMC Genomics">
        <title>Genome sequence of Anopheles sinensis provides insight into genetics basis of mosquito competence for malaria parasites.</title>
        <authorList>
            <person name="Zhou D."/>
            <person name="Zhang D."/>
            <person name="Ding G."/>
            <person name="Shi L."/>
            <person name="Hou Q."/>
            <person name="Ye Y."/>
            <person name="Xu Y."/>
            <person name="Zhou H."/>
            <person name="Xiong C."/>
            <person name="Li S."/>
            <person name="Yu J."/>
            <person name="Hong S."/>
            <person name="Yu X."/>
            <person name="Zou P."/>
            <person name="Chen C."/>
            <person name="Chang X."/>
            <person name="Wang W."/>
            <person name="Lv Y."/>
            <person name="Sun Y."/>
            <person name="Ma L."/>
            <person name="Shen B."/>
            <person name="Zhu C."/>
        </authorList>
    </citation>
    <scope>NUCLEOTIDE SEQUENCE [LARGE SCALE GENOMIC DNA]</scope>
</reference>